<evidence type="ECO:0000313" key="2">
    <source>
        <dbReference type="EMBL" id="PON31389.1"/>
    </source>
</evidence>
<reference evidence="3" key="1">
    <citation type="submission" date="2016-06" db="EMBL/GenBank/DDBJ databases">
        <title>Parallel loss of symbiosis genes in relatives of nitrogen-fixing non-legume Parasponia.</title>
        <authorList>
            <person name="Van Velzen R."/>
            <person name="Holmer R."/>
            <person name="Bu F."/>
            <person name="Rutten L."/>
            <person name="Van Zeijl A."/>
            <person name="Liu W."/>
            <person name="Santuari L."/>
            <person name="Cao Q."/>
            <person name="Sharma T."/>
            <person name="Shen D."/>
            <person name="Roswanjaya Y."/>
            <person name="Wardhani T."/>
            <person name="Kalhor M.S."/>
            <person name="Jansen J."/>
            <person name="Van den Hoogen J."/>
            <person name="Gungor B."/>
            <person name="Hartog M."/>
            <person name="Hontelez J."/>
            <person name="Verver J."/>
            <person name="Yang W.-C."/>
            <person name="Schijlen E."/>
            <person name="Repin R."/>
            <person name="Schilthuizen M."/>
            <person name="Schranz E."/>
            <person name="Heidstra R."/>
            <person name="Miyata K."/>
            <person name="Fedorova E."/>
            <person name="Kohlen W."/>
            <person name="Bisseling T."/>
            <person name="Smit S."/>
            <person name="Geurts R."/>
        </authorList>
    </citation>
    <scope>NUCLEOTIDE SEQUENCE [LARGE SCALE GENOMIC DNA]</scope>
    <source>
        <strain evidence="3">cv. WU1-14</strain>
    </source>
</reference>
<dbReference type="AlphaFoldDB" id="A0A2P5A4G9"/>
<evidence type="ECO:0000313" key="3">
    <source>
        <dbReference type="Proteomes" id="UP000237105"/>
    </source>
</evidence>
<comment type="caution">
    <text evidence="2">The sequence shown here is derived from an EMBL/GenBank/DDBJ whole genome shotgun (WGS) entry which is preliminary data.</text>
</comment>
<feature type="non-terminal residue" evidence="2">
    <location>
        <position position="78"/>
    </location>
</feature>
<evidence type="ECO:0000256" key="1">
    <source>
        <dbReference type="SAM" id="MobiDB-lite"/>
    </source>
</evidence>
<sequence>MAQLHMQEEEHSPGLGRTKRQQSRALLSLSSGLITRFRAKRLKEELNELIQHIREMANAWRPNLSPNQIQESLVTMIK</sequence>
<dbReference type="Proteomes" id="UP000237105">
    <property type="component" value="Unassembled WGS sequence"/>
</dbReference>
<name>A0A2P5A4G9_PARAD</name>
<organism evidence="2 3">
    <name type="scientific">Parasponia andersonii</name>
    <name type="common">Sponia andersonii</name>
    <dbReference type="NCBI Taxonomy" id="3476"/>
    <lineage>
        <taxon>Eukaryota</taxon>
        <taxon>Viridiplantae</taxon>
        <taxon>Streptophyta</taxon>
        <taxon>Embryophyta</taxon>
        <taxon>Tracheophyta</taxon>
        <taxon>Spermatophyta</taxon>
        <taxon>Magnoliopsida</taxon>
        <taxon>eudicotyledons</taxon>
        <taxon>Gunneridae</taxon>
        <taxon>Pentapetalae</taxon>
        <taxon>rosids</taxon>
        <taxon>fabids</taxon>
        <taxon>Rosales</taxon>
        <taxon>Cannabaceae</taxon>
        <taxon>Parasponia</taxon>
    </lineage>
</organism>
<dbReference type="EMBL" id="JXTB01001077">
    <property type="protein sequence ID" value="PON31389.1"/>
    <property type="molecule type" value="Genomic_DNA"/>
</dbReference>
<protein>
    <submittedName>
        <fullName evidence="2">Uncharacterized protein</fullName>
    </submittedName>
</protein>
<keyword evidence="3" id="KW-1185">Reference proteome</keyword>
<feature type="compositionally biased region" description="Basic and acidic residues" evidence="1">
    <location>
        <begin position="1"/>
        <end position="12"/>
    </location>
</feature>
<proteinExistence type="predicted"/>
<accession>A0A2P5A4G9</accession>
<feature type="region of interest" description="Disordered" evidence="1">
    <location>
        <begin position="1"/>
        <end position="23"/>
    </location>
</feature>
<gene>
    <name evidence="2" type="ORF">PanWU01x14_370290</name>
</gene>